<dbReference type="EMBL" id="FN649760">
    <property type="protein sequence ID" value="CBJ34102.1"/>
    <property type="molecule type" value="Genomic_DNA"/>
</dbReference>
<dbReference type="GO" id="GO:0004016">
    <property type="term" value="F:adenylate cyclase activity"/>
    <property type="evidence" value="ECO:0007669"/>
    <property type="project" value="TreeGrafter"/>
</dbReference>
<dbReference type="SUPFAM" id="SSF55073">
    <property type="entry name" value="Nucleotide cyclase"/>
    <property type="match status" value="2"/>
</dbReference>
<dbReference type="GO" id="GO:0005737">
    <property type="term" value="C:cytoplasm"/>
    <property type="evidence" value="ECO:0007669"/>
    <property type="project" value="TreeGrafter"/>
</dbReference>
<dbReference type="GO" id="GO:0009190">
    <property type="term" value="P:cyclic nucleotide biosynthetic process"/>
    <property type="evidence" value="ECO:0007669"/>
    <property type="project" value="InterPro"/>
</dbReference>
<keyword evidence="6" id="KW-1185">Reference proteome</keyword>
<evidence type="ECO:0000259" key="4">
    <source>
        <dbReference type="PROSITE" id="PS50125"/>
    </source>
</evidence>
<proteinExistence type="predicted"/>
<keyword evidence="2" id="KW-0067">ATP-binding</keyword>
<gene>
    <name evidence="5" type="ORF">Esi_0995_0001</name>
</gene>
<evidence type="ECO:0000256" key="2">
    <source>
        <dbReference type="ARBA" id="ARBA00022840"/>
    </source>
</evidence>
<organism evidence="5 6">
    <name type="scientific">Ectocarpus siliculosus</name>
    <name type="common">Brown alga</name>
    <name type="synonym">Conferva siliculosa</name>
    <dbReference type="NCBI Taxonomy" id="2880"/>
    <lineage>
        <taxon>Eukaryota</taxon>
        <taxon>Sar</taxon>
        <taxon>Stramenopiles</taxon>
        <taxon>Ochrophyta</taxon>
        <taxon>PX clade</taxon>
        <taxon>Phaeophyceae</taxon>
        <taxon>Ectocarpales</taxon>
        <taxon>Ectocarpaceae</taxon>
        <taxon>Ectocarpus</taxon>
    </lineage>
</organism>
<feature type="region of interest" description="Disordered" evidence="3">
    <location>
        <begin position="362"/>
        <end position="385"/>
    </location>
</feature>
<feature type="region of interest" description="Disordered" evidence="3">
    <location>
        <begin position="41"/>
        <end position="60"/>
    </location>
</feature>
<dbReference type="Gene3D" id="3.30.70.1230">
    <property type="entry name" value="Nucleotide cyclase"/>
    <property type="match status" value="2"/>
</dbReference>
<dbReference type="STRING" id="2880.D7G9J2"/>
<feature type="compositionally biased region" description="Polar residues" evidence="3">
    <location>
        <begin position="456"/>
        <end position="469"/>
    </location>
</feature>
<dbReference type="GO" id="GO:0005524">
    <property type="term" value="F:ATP binding"/>
    <property type="evidence" value="ECO:0007669"/>
    <property type="project" value="UniProtKB-KW"/>
</dbReference>
<dbReference type="InterPro" id="IPR001054">
    <property type="entry name" value="A/G_cyclase"/>
</dbReference>
<feature type="compositionally biased region" description="Gly residues" evidence="3">
    <location>
        <begin position="41"/>
        <end position="57"/>
    </location>
</feature>
<feature type="region of interest" description="Disordered" evidence="3">
    <location>
        <begin position="841"/>
        <end position="865"/>
    </location>
</feature>
<dbReference type="PROSITE" id="PS50125">
    <property type="entry name" value="GUANYLATE_CYCLASE_2"/>
    <property type="match status" value="1"/>
</dbReference>
<dbReference type="GO" id="GO:0035556">
    <property type="term" value="P:intracellular signal transduction"/>
    <property type="evidence" value="ECO:0007669"/>
    <property type="project" value="InterPro"/>
</dbReference>
<feature type="compositionally biased region" description="Low complexity" evidence="3">
    <location>
        <begin position="269"/>
        <end position="288"/>
    </location>
</feature>
<name>D7G9J2_ECTSI</name>
<dbReference type="AlphaFoldDB" id="D7G9J2"/>
<feature type="region of interest" description="Disordered" evidence="3">
    <location>
        <begin position="656"/>
        <end position="694"/>
    </location>
</feature>
<keyword evidence="1" id="KW-0547">Nucleotide-binding</keyword>
<feature type="region of interest" description="Disordered" evidence="3">
    <location>
        <begin position="455"/>
        <end position="538"/>
    </location>
</feature>
<reference evidence="5 6" key="1">
    <citation type="journal article" date="2010" name="Nature">
        <title>The Ectocarpus genome and the independent evolution of multicellularity in brown algae.</title>
        <authorList>
            <person name="Cock J.M."/>
            <person name="Sterck L."/>
            <person name="Rouze P."/>
            <person name="Scornet D."/>
            <person name="Allen A.E."/>
            <person name="Amoutzias G."/>
            <person name="Anthouard V."/>
            <person name="Artiguenave F."/>
            <person name="Aury J.M."/>
            <person name="Badger J.H."/>
            <person name="Beszteri B."/>
            <person name="Billiau K."/>
            <person name="Bonnet E."/>
            <person name="Bothwell J.H."/>
            <person name="Bowler C."/>
            <person name="Boyen C."/>
            <person name="Brownlee C."/>
            <person name="Carrano C.J."/>
            <person name="Charrier B."/>
            <person name="Cho G.Y."/>
            <person name="Coelho S.M."/>
            <person name="Collen J."/>
            <person name="Corre E."/>
            <person name="Da Silva C."/>
            <person name="Delage L."/>
            <person name="Delaroque N."/>
            <person name="Dittami S.M."/>
            <person name="Doulbeau S."/>
            <person name="Elias M."/>
            <person name="Farnham G."/>
            <person name="Gachon C.M."/>
            <person name="Gschloessl B."/>
            <person name="Heesch S."/>
            <person name="Jabbari K."/>
            <person name="Jubin C."/>
            <person name="Kawai H."/>
            <person name="Kimura K."/>
            <person name="Kloareg B."/>
            <person name="Kupper F.C."/>
            <person name="Lang D."/>
            <person name="Le Bail A."/>
            <person name="Leblanc C."/>
            <person name="Lerouge P."/>
            <person name="Lohr M."/>
            <person name="Lopez P.J."/>
            <person name="Martens C."/>
            <person name="Maumus F."/>
            <person name="Michel G."/>
            <person name="Miranda-Saavedra D."/>
            <person name="Morales J."/>
            <person name="Moreau H."/>
            <person name="Motomura T."/>
            <person name="Nagasato C."/>
            <person name="Napoli C.A."/>
            <person name="Nelson D.R."/>
            <person name="Nyvall-Collen P."/>
            <person name="Peters A.F."/>
            <person name="Pommier C."/>
            <person name="Potin P."/>
            <person name="Poulain J."/>
            <person name="Quesneville H."/>
            <person name="Read B."/>
            <person name="Rensing S.A."/>
            <person name="Ritter A."/>
            <person name="Rousvoal S."/>
            <person name="Samanta M."/>
            <person name="Samson G."/>
            <person name="Schroeder D.C."/>
            <person name="Segurens B."/>
            <person name="Strittmatter M."/>
            <person name="Tonon T."/>
            <person name="Tregear J.W."/>
            <person name="Valentin K."/>
            <person name="von Dassow P."/>
            <person name="Yamagishi T."/>
            <person name="Van de Peer Y."/>
            <person name="Wincker P."/>
        </authorList>
    </citation>
    <scope>NUCLEOTIDE SEQUENCE [LARGE SCALE GENOMIC DNA]</scope>
    <source>
        <strain evidence="6">Ec32 / CCAP1310/4</strain>
    </source>
</reference>
<dbReference type="PANTHER" id="PTHR16305">
    <property type="entry name" value="TESTICULAR SOLUBLE ADENYLYL CYCLASE"/>
    <property type="match status" value="1"/>
</dbReference>
<evidence type="ECO:0000313" key="6">
    <source>
        <dbReference type="Proteomes" id="UP000002630"/>
    </source>
</evidence>
<sequence>MVVDVSGFSGMCERFAQGFVPDGGWRQRMKGIPSLNVAAGRGAGARGGDGGRGGGVRRSGASHASVITSLYRLSNDKETKGFGAEGVRDALNLTLSALISTVERHGGDVLRIAGDALIVLFHQGGAGVSHFELADLCLACTRCGWHCAASVGTEAGGGGGSGGLSVHVGVGCGRVSCFHVGSDRLGWQLVVSGGLFENQVAKALDASGAGEVVVSDQVWQHLAGTGWGSSPTQGEVGSSSPHGLRLLHWTPGPGLGGPEVGCWDDDVDSSSSSSAAAGRGEGGAASMAPAHGGAGVLAGDGGVNSSSSSKGVFDSPPLVPPPPKMAVPRRSSYSGGGRVGPAAAAAVAAAAAGGGRGVSGPLHGRSVSLDHPASGAAGGRVTSGGRWCPSRRRLSLLEEVETGVMTMLSKEVGRALRGYCPQSIREGLVAERLGLLAELQRVAVLFVGLSFEGVDSSISKSPKTPQPTGTPGRIPRDSTRPSPGGSSIALPAGPGLGAAAAAAADGNNPMDSGHGRAGAGYGAGPKESDRGKGSGAVAETASGPAVLSLELLQGSFSLLQSIVASHGGVIKELSVDDKGTVLVAGFGLSPQVGHLPAARAALCAMECTDRLRARGLARCHAGVATGPVFCGSLGSEDRREFAMISETVNLAQRLMSARKSRRLRPKTQAGKTNSSTTGRSTVTSPSPKNQKGNVRISTNVDKTAVDGCSVGSPAAAVAARIITGNRPDSALQRGEQQEMDAGFPLTPLATPTSQRKKLGGEGGVGVDLWEGSFNRWVVLEAETLNEARKTDQLAFLELEAIKVKGKTSKVDVFAPSLADDVAAGLAALCPPRSAVADISGRLRDASQGGSTSTTPDPVLGSMRGAPAPAPPGVILGGVGGRSGRVPPPPPLPPHGAIDLPASGGSEAVVGAGAVFGGTVLRNDSSLDDSKRYRLETPGRGKFWEGEAGARG</sequence>
<evidence type="ECO:0000313" key="5">
    <source>
        <dbReference type="EMBL" id="CBJ34102.1"/>
    </source>
</evidence>
<feature type="compositionally biased region" description="Gly residues" evidence="3">
    <location>
        <begin position="292"/>
        <end position="302"/>
    </location>
</feature>
<feature type="compositionally biased region" description="Polar residues" evidence="3">
    <location>
        <begin position="669"/>
        <end position="694"/>
    </location>
</feature>
<protein>
    <submittedName>
        <fullName evidence="5">Adenylate/guanylate cyclase</fullName>
    </submittedName>
</protein>
<dbReference type="Proteomes" id="UP000002630">
    <property type="component" value="Unassembled WGS sequence"/>
</dbReference>
<dbReference type="PANTHER" id="PTHR16305:SF28">
    <property type="entry name" value="GUANYLATE CYCLASE DOMAIN-CONTAINING PROTEIN"/>
    <property type="match status" value="1"/>
</dbReference>
<feature type="compositionally biased region" description="Basic residues" evidence="3">
    <location>
        <begin position="656"/>
        <end position="665"/>
    </location>
</feature>
<evidence type="ECO:0000256" key="3">
    <source>
        <dbReference type="SAM" id="MobiDB-lite"/>
    </source>
</evidence>
<feature type="compositionally biased region" description="Low complexity" evidence="3">
    <location>
        <begin position="489"/>
        <end position="504"/>
    </location>
</feature>
<feature type="domain" description="Guanylate cyclase" evidence="4">
    <location>
        <begin position="533"/>
        <end position="655"/>
    </location>
</feature>
<feature type="compositionally biased region" description="Polar residues" evidence="3">
    <location>
        <begin position="228"/>
        <end position="241"/>
    </location>
</feature>
<dbReference type="CDD" id="cd07302">
    <property type="entry name" value="CHD"/>
    <property type="match status" value="1"/>
</dbReference>
<evidence type="ECO:0000256" key="1">
    <source>
        <dbReference type="ARBA" id="ARBA00022741"/>
    </source>
</evidence>
<accession>D7G9J2</accession>
<dbReference type="OrthoDB" id="194152at2759"/>
<dbReference type="InParanoid" id="D7G9J2"/>
<feature type="region of interest" description="Disordered" evidence="3">
    <location>
        <begin position="225"/>
        <end position="338"/>
    </location>
</feature>
<dbReference type="InterPro" id="IPR029787">
    <property type="entry name" value="Nucleotide_cyclase"/>
</dbReference>